<proteinExistence type="inferred from homology"/>
<name>A0A517T0K7_9BACT</name>
<dbReference type="InterPro" id="IPR050738">
    <property type="entry name" value="Sulfatase"/>
</dbReference>
<dbReference type="Gene3D" id="3.40.720.10">
    <property type="entry name" value="Alkaline Phosphatase, subunit A"/>
    <property type="match status" value="1"/>
</dbReference>
<dbReference type="SUPFAM" id="SSF53649">
    <property type="entry name" value="Alkaline phosphatase-like"/>
    <property type="match status" value="1"/>
</dbReference>
<dbReference type="PANTHER" id="PTHR42693">
    <property type="entry name" value="ARYLSULFATASE FAMILY MEMBER"/>
    <property type="match status" value="1"/>
</dbReference>
<evidence type="ECO:0000313" key="5">
    <source>
        <dbReference type="EMBL" id="QDT61935.1"/>
    </source>
</evidence>
<dbReference type="CDD" id="cd16027">
    <property type="entry name" value="SGSH"/>
    <property type="match status" value="1"/>
</dbReference>
<feature type="signal peptide" evidence="3">
    <location>
        <begin position="1"/>
        <end position="24"/>
    </location>
</feature>
<gene>
    <name evidence="5" type="ORF">SV7mr_44760</name>
</gene>
<dbReference type="AlphaFoldDB" id="A0A517T0K7"/>
<dbReference type="RefSeq" id="WP_145276337.1">
    <property type="nucleotide sequence ID" value="NZ_CP036272.1"/>
</dbReference>
<dbReference type="InterPro" id="IPR017850">
    <property type="entry name" value="Alkaline_phosphatase_core_sf"/>
</dbReference>
<dbReference type="Pfam" id="PF00884">
    <property type="entry name" value="Sulfatase"/>
    <property type="match status" value="1"/>
</dbReference>
<organism evidence="5 6">
    <name type="scientific">Stieleria bergensis</name>
    <dbReference type="NCBI Taxonomy" id="2528025"/>
    <lineage>
        <taxon>Bacteria</taxon>
        <taxon>Pseudomonadati</taxon>
        <taxon>Planctomycetota</taxon>
        <taxon>Planctomycetia</taxon>
        <taxon>Pirellulales</taxon>
        <taxon>Pirellulaceae</taxon>
        <taxon>Stieleria</taxon>
    </lineage>
</organism>
<accession>A0A517T0K7</accession>
<dbReference type="EC" id="3.1.6.1" evidence="5"/>
<keyword evidence="2 5" id="KW-0378">Hydrolase</keyword>
<feature type="domain" description="Sulfatase N-terminal" evidence="4">
    <location>
        <begin position="35"/>
        <end position="312"/>
    </location>
</feature>
<evidence type="ECO:0000256" key="1">
    <source>
        <dbReference type="ARBA" id="ARBA00008779"/>
    </source>
</evidence>
<evidence type="ECO:0000256" key="3">
    <source>
        <dbReference type="SAM" id="SignalP"/>
    </source>
</evidence>
<keyword evidence="6" id="KW-1185">Reference proteome</keyword>
<feature type="chain" id="PRO_5021962919" evidence="3">
    <location>
        <begin position="25"/>
        <end position="544"/>
    </location>
</feature>
<dbReference type="Proteomes" id="UP000315003">
    <property type="component" value="Chromosome"/>
</dbReference>
<evidence type="ECO:0000259" key="4">
    <source>
        <dbReference type="Pfam" id="PF00884"/>
    </source>
</evidence>
<comment type="similarity">
    <text evidence="1">Belongs to the sulfatase family.</text>
</comment>
<sequence length="544" mass="61799" precursor="true">MKNICFKPDGLLLTLIIVFSPCWADGTTANADSRPNIVWISCEDISPNLGCYDDPHAITPHLDRLAAAGVRFDSAFTPAGVCAVVRSSVITGMYAPSIGSQHMRSNIIPPAHVKTLPEMLRAEGYFCTNRSKTDYQFSPTPAMWDRQGSKHQDWRERPDPKQPFFSVINLTVCHESQIRHGEKRHQQVIQQIGKENQRDPDAVAGTLPEYLPDTPATRKNWAWYHDNITLMDKMAGEVLDRLEADGLADNTLVVFWSDHGMGMPRGKRWIYDSGTRIPVIMRWPDHLPADSAREDLVNTVDLAPTMLSVAGIPVPTHMQGRVVIGADRQDEPPYLFFHRDRMDEVYELQRGARDRRWKYIRNYMPERTYAQRIDYMDAMPAMQDWRRLNAEGKLSGGQKNWFAKEKPFEELYDLENDPWELNNLAGTSQYGERLARMRGATEDWQERIGDTGMIPEAVLMDEMKLAGVTPQVSKPVVRIVGGKAAISCQTDGASVVYRCRSAGDGWEDWKLYVKSVDLQKGREIEALGCRIGYRNSQPVRQLDE</sequence>
<reference evidence="5 6" key="1">
    <citation type="submission" date="2019-02" db="EMBL/GenBank/DDBJ databases">
        <title>Deep-cultivation of Planctomycetes and their phenomic and genomic characterization uncovers novel biology.</title>
        <authorList>
            <person name="Wiegand S."/>
            <person name="Jogler M."/>
            <person name="Boedeker C."/>
            <person name="Pinto D."/>
            <person name="Vollmers J."/>
            <person name="Rivas-Marin E."/>
            <person name="Kohn T."/>
            <person name="Peeters S.H."/>
            <person name="Heuer A."/>
            <person name="Rast P."/>
            <person name="Oberbeckmann S."/>
            <person name="Bunk B."/>
            <person name="Jeske O."/>
            <person name="Meyerdierks A."/>
            <person name="Storesund J.E."/>
            <person name="Kallscheuer N."/>
            <person name="Luecker S."/>
            <person name="Lage O.M."/>
            <person name="Pohl T."/>
            <person name="Merkel B.J."/>
            <person name="Hornburger P."/>
            <person name="Mueller R.-W."/>
            <person name="Bruemmer F."/>
            <person name="Labrenz M."/>
            <person name="Spormann A.M."/>
            <person name="Op den Camp H."/>
            <person name="Overmann J."/>
            <person name="Amann R."/>
            <person name="Jetten M.S.M."/>
            <person name="Mascher T."/>
            <person name="Medema M.H."/>
            <person name="Devos D.P."/>
            <person name="Kaster A.-K."/>
            <person name="Ovreas L."/>
            <person name="Rohde M."/>
            <person name="Galperin M.Y."/>
            <person name="Jogler C."/>
        </authorList>
    </citation>
    <scope>NUCLEOTIDE SEQUENCE [LARGE SCALE GENOMIC DNA]</scope>
    <source>
        <strain evidence="5 6">SV_7m_r</strain>
    </source>
</reference>
<dbReference type="OrthoDB" id="9763613at2"/>
<dbReference type="InterPro" id="IPR000917">
    <property type="entry name" value="Sulfatase_N"/>
</dbReference>
<evidence type="ECO:0000256" key="2">
    <source>
        <dbReference type="ARBA" id="ARBA00022801"/>
    </source>
</evidence>
<dbReference type="GO" id="GO:0004065">
    <property type="term" value="F:arylsulfatase activity"/>
    <property type="evidence" value="ECO:0007669"/>
    <property type="project" value="UniProtKB-EC"/>
</dbReference>
<dbReference type="PANTHER" id="PTHR42693:SF53">
    <property type="entry name" value="ENDO-4-O-SULFATASE"/>
    <property type="match status" value="1"/>
</dbReference>
<evidence type="ECO:0000313" key="6">
    <source>
        <dbReference type="Proteomes" id="UP000315003"/>
    </source>
</evidence>
<protein>
    <submittedName>
        <fullName evidence="5">Arylsulfatase</fullName>
        <ecNumber evidence="5">3.1.6.1</ecNumber>
    </submittedName>
</protein>
<dbReference type="EMBL" id="CP036272">
    <property type="protein sequence ID" value="QDT61935.1"/>
    <property type="molecule type" value="Genomic_DNA"/>
</dbReference>
<keyword evidence="3" id="KW-0732">Signal</keyword>